<dbReference type="Pfam" id="PF01863">
    <property type="entry name" value="YgjP-like"/>
    <property type="match status" value="1"/>
</dbReference>
<dbReference type="InterPro" id="IPR002725">
    <property type="entry name" value="YgjP-like_metallopeptidase"/>
</dbReference>
<dbReference type="RefSeq" id="WP_133321981.1">
    <property type="nucleotide sequence ID" value="NZ_SMTF01000006.1"/>
</dbReference>
<evidence type="ECO:0000259" key="1">
    <source>
        <dbReference type="Pfam" id="PF01863"/>
    </source>
</evidence>
<dbReference type="EMBL" id="SMTF01000006">
    <property type="protein sequence ID" value="TDK23884.1"/>
    <property type="molecule type" value="Genomic_DNA"/>
</dbReference>
<evidence type="ECO:0000313" key="2">
    <source>
        <dbReference type="EMBL" id="TDK23884.1"/>
    </source>
</evidence>
<dbReference type="PANTHER" id="PTHR30399:SF1">
    <property type="entry name" value="UTP PYROPHOSPHATASE"/>
    <property type="match status" value="1"/>
</dbReference>
<feature type="domain" description="YgjP-like metallopeptidase" evidence="1">
    <location>
        <begin position="45"/>
        <end position="245"/>
    </location>
</feature>
<gene>
    <name evidence="2" type="ORF">E2F46_10175</name>
</gene>
<dbReference type="AlphaFoldDB" id="A0A4V3AME7"/>
<reference evidence="2 3" key="1">
    <citation type="submission" date="2019-03" db="EMBL/GenBank/DDBJ databases">
        <title>Luteimonas zhaokaii sp.nov., isolated from the rectal contents of Plateau pika in Yushu, Qinghai Province, China.</title>
        <authorList>
            <person name="Zhang G."/>
        </authorList>
    </citation>
    <scope>NUCLEOTIDE SEQUENCE [LARGE SCALE GENOMIC DNA]</scope>
    <source>
        <strain evidence="2 3">B9</strain>
    </source>
</reference>
<accession>A0A4V3AME7</accession>
<proteinExistence type="predicted"/>
<dbReference type="Gene3D" id="3.30.2010.10">
    <property type="entry name" value="Metalloproteases ('zincins'), catalytic domain"/>
    <property type="match status" value="1"/>
</dbReference>
<dbReference type="CDD" id="cd07344">
    <property type="entry name" value="M48_yhfN_like"/>
    <property type="match status" value="1"/>
</dbReference>
<dbReference type="PANTHER" id="PTHR30399">
    <property type="entry name" value="UNCHARACTERIZED PROTEIN YGJP"/>
    <property type="match status" value="1"/>
</dbReference>
<organism evidence="2 3">
    <name type="scientific">Luteimonas aestuarii</name>
    <dbReference type="NCBI Taxonomy" id="453837"/>
    <lineage>
        <taxon>Bacteria</taxon>
        <taxon>Pseudomonadati</taxon>
        <taxon>Pseudomonadota</taxon>
        <taxon>Gammaproteobacteria</taxon>
        <taxon>Lysobacterales</taxon>
        <taxon>Lysobacteraceae</taxon>
        <taxon>Luteimonas</taxon>
    </lineage>
</organism>
<dbReference type="InterPro" id="IPR053136">
    <property type="entry name" value="UTP_pyrophosphatase-like"/>
</dbReference>
<dbReference type="OrthoDB" id="9811177at2"/>
<protein>
    <submittedName>
        <fullName evidence="2">M48 family peptidase</fullName>
    </submittedName>
</protein>
<sequence>MPSLLRLLSPRPVPKIGGLQRDAIPFVLSDGRRIDVLRVRDPRAKRLRLTVGERGARLTLPMRASLVSGERFLHEHRDWLTVQMARTADDVAPLVRGESAALPLRGLRVPLLWAEGRFARVVRDEAGITLQLPPRAGDVAMVRALRDFYEAEARADIAAWLPKYLAGLPRAPSRIRLRVLSSQWGSLAPDGTLTLDLSLVLGQPAAFEYVLVHELCHLIHADHSPRFWREVEARFPAWKDQRDYFHAEGRRLKAGLHAMLG</sequence>
<dbReference type="Proteomes" id="UP000294796">
    <property type="component" value="Unassembled WGS sequence"/>
</dbReference>
<evidence type="ECO:0000313" key="3">
    <source>
        <dbReference type="Proteomes" id="UP000294796"/>
    </source>
</evidence>
<keyword evidence="3" id="KW-1185">Reference proteome</keyword>
<name>A0A4V3AME7_9GAMM</name>
<comment type="caution">
    <text evidence="2">The sequence shown here is derived from an EMBL/GenBank/DDBJ whole genome shotgun (WGS) entry which is preliminary data.</text>
</comment>